<name>A0A7V7UCU8_9FIRM</name>
<feature type="transmembrane region" description="Helical" evidence="1">
    <location>
        <begin position="402"/>
        <end position="420"/>
    </location>
</feature>
<keyword evidence="1" id="KW-0472">Membrane</keyword>
<feature type="transmembrane region" description="Helical" evidence="1">
    <location>
        <begin position="247"/>
        <end position="265"/>
    </location>
</feature>
<keyword evidence="3" id="KW-1185">Reference proteome</keyword>
<gene>
    <name evidence="2" type="ORF">F7O84_06525</name>
</gene>
<accession>A0A7V7UCU8</accession>
<dbReference type="EMBL" id="WAGX01000004">
    <property type="protein sequence ID" value="KAB1440030.1"/>
    <property type="molecule type" value="Genomic_DNA"/>
</dbReference>
<reference evidence="2 3" key="1">
    <citation type="submission" date="2019-09" db="EMBL/GenBank/DDBJ databases">
        <authorList>
            <person name="Valk L.C."/>
        </authorList>
    </citation>
    <scope>NUCLEOTIDE SEQUENCE [LARGE SCALE GENOMIC DNA]</scope>
    <source>
        <strain evidence="2">GalUA</strain>
    </source>
</reference>
<sequence>MKNNTILLLKLLLMNQFKINQLKDRSKKRVRIVLMGVVILLLSTMLIIYSYGIGYSLGMIGIAKVIPSYALTTVGIITLFFTVFKSNGILFGTTDYESLMSLPIKTSEIIASRFLHMYLMNTYFAFLVMAPLGFVYVIFEKPATSFAFIWIVGMFFSTLFPTTLATIIGGIIAFISSHFKYTNALSILLSFILVVGILLSSIGLGGMDESVMQTTQLSKLFEMLSKELHTIYPLSRLFEKAVVNKSWFSFVGFLAFSIAIYLLFIKILSLQYKKINTAILSFQAKSNYKIKKMKISGIRMALYKKELKRFFSSYAYVLNIGIGAVMALIMAISVFVLQPATLEKALEMTNLEPLLSKVIAFAFSMVLCMSCTTSVALSLEGKNLWILKSLPISTKTILDSKMLVNLTITLPVSIIFGTLMNVKFETDIITRTFFYVIPITYSFFIAVWGMFINIKLPNYEWTSETAVIKQGIASMLGMLLGPIFALIPLGAVLLLPSISYQLIQIATVILILILIMSLYRYIASSKI</sequence>
<organism evidence="2 3">
    <name type="scientific">Candidatus Galacturonatibacter soehngenii</name>
    <dbReference type="NCBI Taxonomy" id="2307010"/>
    <lineage>
        <taxon>Bacteria</taxon>
        <taxon>Bacillati</taxon>
        <taxon>Bacillota</taxon>
        <taxon>Clostridia</taxon>
        <taxon>Lachnospirales</taxon>
        <taxon>Lachnospiraceae</taxon>
        <taxon>Candidatus Galacturonatibacter</taxon>
    </lineage>
</organism>
<evidence type="ECO:0000256" key="1">
    <source>
        <dbReference type="SAM" id="Phobius"/>
    </source>
</evidence>
<evidence type="ECO:0000313" key="2">
    <source>
        <dbReference type="EMBL" id="KAB1440030.1"/>
    </source>
</evidence>
<dbReference type="OrthoDB" id="138672at2"/>
<feature type="transmembrane region" description="Helical" evidence="1">
    <location>
        <begin position="32"/>
        <end position="53"/>
    </location>
</feature>
<feature type="transmembrane region" description="Helical" evidence="1">
    <location>
        <begin position="472"/>
        <end position="495"/>
    </location>
</feature>
<reference evidence="2 3" key="2">
    <citation type="submission" date="2020-02" db="EMBL/GenBank/DDBJ databases">
        <title>Candidatus Galacturonibacter soehngenii shows hetero-acetogenic catabolism of galacturonic acid but lacks a canonical carbon monoxide dehydrogenase/acetyl-CoA synthase complex.</title>
        <authorList>
            <person name="Diender M."/>
            <person name="Stouten G.R."/>
            <person name="Petersen J.F."/>
            <person name="Nielsen P.H."/>
            <person name="Dueholm M.S."/>
            <person name="Pronk J.T."/>
            <person name="Van Loosdrecht M.C.M."/>
        </authorList>
    </citation>
    <scope>NUCLEOTIDE SEQUENCE [LARGE SCALE GENOMIC DNA]</scope>
    <source>
        <strain evidence="2">GalUA</strain>
    </source>
</reference>
<dbReference type="AlphaFoldDB" id="A0A7V7UCU8"/>
<feature type="transmembrane region" description="Helical" evidence="1">
    <location>
        <begin position="501"/>
        <end position="522"/>
    </location>
</feature>
<feature type="transmembrane region" description="Helical" evidence="1">
    <location>
        <begin position="145"/>
        <end position="175"/>
    </location>
</feature>
<dbReference type="RefSeq" id="WP_151143210.1">
    <property type="nucleotide sequence ID" value="NZ_WAGX01000004.1"/>
</dbReference>
<proteinExistence type="predicted"/>
<dbReference type="Proteomes" id="UP000461768">
    <property type="component" value="Unassembled WGS sequence"/>
</dbReference>
<keyword evidence="1" id="KW-0812">Transmembrane</keyword>
<protein>
    <submittedName>
        <fullName evidence="2">Permease</fullName>
    </submittedName>
</protein>
<feature type="transmembrane region" description="Helical" evidence="1">
    <location>
        <begin position="432"/>
        <end position="451"/>
    </location>
</feature>
<feature type="transmembrane region" description="Helical" evidence="1">
    <location>
        <begin position="187"/>
        <end position="207"/>
    </location>
</feature>
<feature type="transmembrane region" description="Helical" evidence="1">
    <location>
        <begin position="118"/>
        <end position="139"/>
    </location>
</feature>
<feature type="transmembrane region" description="Helical" evidence="1">
    <location>
        <begin position="314"/>
        <end position="338"/>
    </location>
</feature>
<feature type="transmembrane region" description="Helical" evidence="1">
    <location>
        <begin position="358"/>
        <end position="381"/>
    </location>
</feature>
<feature type="transmembrane region" description="Helical" evidence="1">
    <location>
        <begin position="65"/>
        <end position="84"/>
    </location>
</feature>
<comment type="caution">
    <text evidence="2">The sequence shown here is derived from an EMBL/GenBank/DDBJ whole genome shotgun (WGS) entry which is preliminary data.</text>
</comment>
<evidence type="ECO:0000313" key="3">
    <source>
        <dbReference type="Proteomes" id="UP000461768"/>
    </source>
</evidence>
<keyword evidence="1" id="KW-1133">Transmembrane helix</keyword>